<evidence type="ECO:0000313" key="3">
    <source>
        <dbReference type="Proteomes" id="UP001324380"/>
    </source>
</evidence>
<dbReference type="Proteomes" id="UP001324380">
    <property type="component" value="Chromosome"/>
</dbReference>
<reference evidence="2 3" key="1">
    <citation type="submission" date="2023-11" db="EMBL/GenBank/DDBJ databases">
        <title>Analysis of the Genomes of Mucilaginibacter gossypii cycad 4 and M. sabulilitoris SNA2: microbes with the potential for plant growth promotion.</title>
        <authorList>
            <person name="Hirsch A.M."/>
            <person name="Humm E."/>
            <person name="Rubbi M."/>
            <person name="Del Vecchio G."/>
            <person name="Ha S.M."/>
            <person name="Pellegrini M."/>
            <person name="Gunsalus R.P."/>
        </authorList>
    </citation>
    <scope>NUCLEOTIDE SEQUENCE [LARGE SCALE GENOMIC DNA]</scope>
    <source>
        <strain evidence="2 3">SNA2</strain>
    </source>
</reference>
<sequence length="419" mass="47940">MKILYCFTVLYALTISFLHAQSNYKQGYVVNMNNDTLKGFIDYKEWSHNPTGINFKTGNSNTPQKYTPLNTKAFSVNNLEYYERFIVQVSKSHVELSDISHNLDTTYRIDTVFLKSMVLGKHISLYSFTDEIKTRFYVLDNSNGQINELKYLLYLNDETNTIKESSGYRLQLLRLAANYQPGNTKLINLINESSYSEKKLTAIFVAINGDSNQLIVRENAFGKRFFVGAGVRNSKLAFSGVNTAFPDGTQKSSISPVLSTGIDFLTNKNTKTFFLRFELELAANHFKFPKIVSSNNNMDNYNSLDFKQYTLALMPQVVYNFYSTDNLKLFIDLGFSANFSAYNNYDYVTTYSDNSTSIRNKFPEFEQFYFSLPLKAGVLLNKHFEIYGSYWLSSSTTNYSQFSAGLSAYQAGINYMFGK</sequence>
<evidence type="ECO:0000313" key="2">
    <source>
        <dbReference type="EMBL" id="WPU94161.1"/>
    </source>
</evidence>
<dbReference type="EMBL" id="CP139558">
    <property type="protein sequence ID" value="WPU94161.1"/>
    <property type="molecule type" value="Genomic_DNA"/>
</dbReference>
<accession>A0ABZ0TN30</accession>
<evidence type="ECO:0000256" key="1">
    <source>
        <dbReference type="SAM" id="SignalP"/>
    </source>
</evidence>
<dbReference type="RefSeq" id="WP_321563286.1">
    <property type="nucleotide sequence ID" value="NZ_CP139558.1"/>
</dbReference>
<keyword evidence="1" id="KW-0732">Signal</keyword>
<proteinExistence type="predicted"/>
<protein>
    <recommendedName>
        <fullName evidence="4">Outer membrane protein beta-barrel domain-containing protein</fullName>
    </recommendedName>
</protein>
<gene>
    <name evidence="2" type="ORF">SNE25_01310</name>
</gene>
<keyword evidence="3" id="KW-1185">Reference proteome</keyword>
<organism evidence="2 3">
    <name type="scientific">Mucilaginibacter sabulilitoris</name>
    <dbReference type="NCBI Taxonomy" id="1173583"/>
    <lineage>
        <taxon>Bacteria</taxon>
        <taxon>Pseudomonadati</taxon>
        <taxon>Bacteroidota</taxon>
        <taxon>Sphingobacteriia</taxon>
        <taxon>Sphingobacteriales</taxon>
        <taxon>Sphingobacteriaceae</taxon>
        <taxon>Mucilaginibacter</taxon>
    </lineage>
</organism>
<feature type="chain" id="PRO_5046566939" description="Outer membrane protein beta-barrel domain-containing protein" evidence="1">
    <location>
        <begin position="21"/>
        <end position="419"/>
    </location>
</feature>
<evidence type="ECO:0008006" key="4">
    <source>
        <dbReference type="Google" id="ProtNLM"/>
    </source>
</evidence>
<name>A0ABZ0TN30_9SPHI</name>
<feature type="signal peptide" evidence="1">
    <location>
        <begin position="1"/>
        <end position="20"/>
    </location>
</feature>